<feature type="transmembrane region" description="Helical" evidence="1">
    <location>
        <begin position="46"/>
        <end position="64"/>
    </location>
</feature>
<keyword evidence="1" id="KW-0812">Transmembrane</keyword>
<keyword evidence="1" id="KW-0472">Membrane</keyword>
<evidence type="ECO:0000313" key="2">
    <source>
        <dbReference type="EMBL" id="UOQ47235.1"/>
    </source>
</evidence>
<name>A0ABY4ESA4_9BACI</name>
<evidence type="ECO:0000313" key="3">
    <source>
        <dbReference type="Proteomes" id="UP000831782"/>
    </source>
</evidence>
<sequence length="66" mass="7469">MTELTKEDWNNLVNNVGNVADKTQQQLLDLNAYVTELNNTLTVTNIILGIIAITYILSTIIKFMKK</sequence>
<dbReference type="Proteomes" id="UP000831782">
    <property type="component" value="Chromosome"/>
</dbReference>
<proteinExistence type="predicted"/>
<dbReference type="RefSeq" id="WP_244716192.1">
    <property type="nucleotide sequence ID" value="NZ_CP095072.1"/>
</dbReference>
<keyword evidence="3" id="KW-1185">Reference proteome</keyword>
<keyword evidence="1" id="KW-1133">Transmembrane helix</keyword>
<accession>A0ABY4ESA4</accession>
<dbReference type="EMBL" id="CP095072">
    <property type="protein sequence ID" value="UOQ47235.1"/>
    <property type="molecule type" value="Genomic_DNA"/>
</dbReference>
<protein>
    <recommendedName>
        <fullName evidence="4">Haemolysin XhlA</fullName>
    </recommendedName>
</protein>
<evidence type="ECO:0008006" key="4">
    <source>
        <dbReference type="Google" id="ProtNLM"/>
    </source>
</evidence>
<reference evidence="2 3" key="1">
    <citation type="submission" date="2022-04" db="EMBL/GenBank/DDBJ databases">
        <title>Gracilibacillus sp. isolated from saltern.</title>
        <authorList>
            <person name="Won M."/>
            <person name="Lee C.-M."/>
            <person name="Woen H.-Y."/>
            <person name="Kwon S.-W."/>
        </authorList>
    </citation>
    <scope>NUCLEOTIDE SEQUENCE [LARGE SCALE GENOMIC DNA]</scope>
    <source>
        <strain evidence="2 3">SSWR10-1</strain>
    </source>
</reference>
<evidence type="ECO:0000256" key="1">
    <source>
        <dbReference type="SAM" id="Phobius"/>
    </source>
</evidence>
<gene>
    <name evidence="2" type="ORF">MUN88_14285</name>
</gene>
<organism evidence="2 3">
    <name type="scientific">Gracilibacillus caseinilyticus</name>
    <dbReference type="NCBI Taxonomy" id="2932256"/>
    <lineage>
        <taxon>Bacteria</taxon>
        <taxon>Bacillati</taxon>
        <taxon>Bacillota</taxon>
        <taxon>Bacilli</taxon>
        <taxon>Bacillales</taxon>
        <taxon>Bacillaceae</taxon>
        <taxon>Gracilibacillus</taxon>
    </lineage>
</organism>